<feature type="region of interest" description="Disordered" evidence="5">
    <location>
        <begin position="833"/>
        <end position="875"/>
    </location>
</feature>
<dbReference type="PANTHER" id="PTHR11274:SF0">
    <property type="entry name" value="GENERAL TRANSCRIPTION AND DNA REPAIR FACTOR IIH HELICASE SUBUNIT XPB"/>
    <property type="match status" value="1"/>
</dbReference>
<evidence type="ECO:0000256" key="1">
    <source>
        <dbReference type="ARBA" id="ARBA00022741"/>
    </source>
</evidence>
<evidence type="ECO:0000259" key="6">
    <source>
        <dbReference type="PROSITE" id="PS51192"/>
    </source>
</evidence>
<organism evidence="8 9">
    <name type="scientific">Haloarcula onubensis</name>
    <dbReference type="NCBI Taxonomy" id="2950539"/>
    <lineage>
        <taxon>Archaea</taxon>
        <taxon>Methanobacteriati</taxon>
        <taxon>Methanobacteriota</taxon>
        <taxon>Stenosarchaea group</taxon>
        <taxon>Halobacteria</taxon>
        <taxon>Halobacteriales</taxon>
        <taxon>Haloarculaceae</taxon>
        <taxon>Haloarcula</taxon>
    </lineage>
</organism>
<dbReference type="Gene3D" id="3.40.50.300">
    <property type="entry name" value="P-loop containing nucleotide triphosphate hydrolases"/>
    <property type="match status" value="2"/>
</dbReference>
<evidence type="ECO:0000313" key="9">
    <source>
        <dbReference type="Proteomes" id="UP001268864"/>
    </source>
</evidence>
<accession>A0ABU2FTH2</accession>
<dbReference type="SMART" id="SM00490">
    <property type="entry name" value="HELICc"/>
    <property type="match status" value="1"/>
</dbReference>
<dbReference type="Pfam" id="PF04851">
    <property type="entry name" value="ResIII"/>
    <property type="match status" value="1"/>
</dbReference>
<dbReference type="InterPro" id="IPR014001">
    <property type="entry name" value="Helicase_ATP-bd"/>
</dbReference>
<keyword evidence="4" id="KW-0067">ATP-binding</keyword>
<dbReference type="InterPro" id="IPR050615">
    <property type="entry name" value="ATP-dep_DNA_Helicase"/>
</dbReference>
<dbReference type="RefSeq" id="WP_310901818.1">
    <property type="nucleotide sequence ID" value="NZ_JAMQOS010000007.1"/>
</dbReference>
<protein>
    <submittedName>
        <fullName evidence="8">DEAD/DEAH box helicase family protein</fullName>
    </submittedName>
</protein>
<dbReference type="PROSITE" id="PS51192">
    <property type="entry name" value="HELICASE_ATP_BIND_1"/>
    <property type="match status" value="1"/>
</dbReference>
<feature type="compositionally biased region" description="Acidic residues" evidence="5">
    <location>
        <begin position="949"/>
        <end position="960"/>
    </location>
</feature>
<dbReference type="SMART" id="SM00487">
    <property type="entry name" value="DEXDc"/>
    <property type="match status" value="1"/>
</dbReference>
<gene>
    <name evidence="8" type="ORF">NDI86_18300</name>
</gene>
<dbReference type="Pfam" id="PF00271">
    <property type="entry name" value="Helicase_C"/>
    <property type="match status" value="1"/>
</dbReference>
<evidence type="ECO:0000259" key="7">
    <source>
        <dbReference type="PROSITE" id="PS51194"/>
    </source>
</evidence>
<dbReference type="SUPFAM" id="SSF52540">
    <property type="entry name" value="P-loop containing nucleoside triphosphate hydrolases"/>
    <property type="match status" value="2"/>
</dbReference>
<feature type="domain" description="Helicase C-terminal" evidence="7">
    <location>
        <begin position="653"/>
        <end position="827"/>
    </location>
</feature>
<sequence>MGRRFPPPLFGVEETADRARCFVDIARASSDPIEKPEFVRRARAQLLKPDGEPYSEQYLQRIVSTYVQLGVLRQTSDGVTVYEFAHDWRSNDIDFETFLWYAVKQSWALEGSFPEGIEGLYNVHHVVKEASEPLRQGVIRSRLGEKYGYEFNEEGIRGYPLLLESMGALRNGENGYETTDPDRFSERFRNADILWQFEQWLKREGPNTSPPSDRVKRDLAKYYMYRESGGHGQHRQLLDTARREYLDESVLSDTSKPRLKRSETYVKQRRHRRELRDSICADFESFTPQDLAGLSTTILEQIAAADTETAAVRAKASAGRGFSRATIEAMVPDRQPYTFPEAFELYEWQKEAATQWFTGEKTDSERGIAQVVTGAGKTVMALEVLRQWLANHPDGVATVVVPTKVLMHQWLEELAETLGVPSDDIGWLGDGHKDGFEDGCRVLVSIVNSAVKDDALSETLQAAGVSEHLLIADECHRYTGDTFSNVFDCDRTASLGLSATPLSDPTADERSPEDEMLVANLGEIYYELSYDEGQRRDLIPDFRINYIGFDLTDAEQMAYQRLTDAVVDAVTDIERQYQNRLYELSGSFSRKLQVIRNNADRATPAISDYFKYTQERRELVADAVARQAVTLELLSESVDNDQKAIVFQERIEQLERMVAPSETRGRDVRTGELSDTDVDRAQLYERYPALKRIDKKLEELFFTASYRPVMYHSGHRNKAWNDFAIEWFGDDGFANVMLSVKALIEGVDVPSADVGIVRVSSGSIRQRIQTLGRILRTGEDPDKQAELFVLYARDTVDANIFERYDWREELSQAEVRHLTWETEEDAITGHLRQATDSEIPDPPASQTIPDPEELAQGDPYPGPSDGFEFSVDADGRPFTRSRDGRKFIESESYRDVASFIHAEKGGGSVIVNEANHAVTFLGESLVFVGVVEDPTDIEYQQSSGGSLTDESDFSLDEMGG</sequence>
<evidence type="ECO:0000256" key="2">
    <source>
        <dbReference type="ARBA" id="ARBA00022801"/>
    </source>
</evidence>
<feature type="domain" description="Helicase ATP-binding" evidence="6">
    <location>
        <begin position="358"/>
        <end position="519"/>
    </location>
</feature>
<keyword evidence="9" id="KW-1185">Reference proteome</keyword>
<keyword evidence="1" id="KW-0547">Nucleotide-binding</keyword>
<evidence type="ECO:0000313" key="8">
    <source>
        <dbReference type="EMBL" id="MDS0284071.1"/>
    </source>
</evidence>
<dbReference type="InterPro" id="IPR006935">
    <property type="entry name" value="Helicase/UvrB_N"/>
</dbReference>
<keyword evidence="2" id="KW-0378">Hydrolase</keyword>
<dbReference type="PANTHER" id="PTHR11274">
    <property type="entry name" value="RAD25/XP-B DNA REPAIR HELICASE"/>
    <property type="match status" value="1"/>
</dbReference>
<comment type="caution">
    <text evidence="8">The sequence shown here is derived from an EMBL/GenBank/DDBJ whole genome shotgun (WGS) entry which is preliminary data.</text>
</comment>
<proteinExistence type="predicted"/>
<keyword evidence="3 8" id="KW-0347">Helicase</keyword>
<evidence type="ECO:0000256" key="3">
    <source>
        <dbReference type="ARBA" id="ARBA00022806"/>
    </source>
</evidence>
<feature type="region of interest" description="Disordered" evidence="5">
    <location>
        <begin position="938"/>
        <end position="960"/>
    </location>
</feature>
<dbReference type="Proteomes" id="UP001268864">
    <property type="component" value="Unassembled WGS sequence"/>
</dbReference>
<dbReference type="GO" id="GO:0004386">
    <property type="term" value="F:helicase activity"/>
    <property type="evidence" value="ECO:0007669"/>
    <property type="project" value="UniProtKB-KW"/>
</dbReference>
<evidence type="ECO:0000256" key="5">
    <source>
        <dbReference type="SAM" id="MobiDB-lite"/>
    </source>
</evidence>
<feature type="compositionally biased region" description="Polar residues" evidence="5">
    <location>
        <begin position="938"/>
        <end position="948"/>
    </location>
</feature>
<reference evidence="8 9" key="1">
    <citation type="submission" date="2022-06" db="EMBL/GenBank/DDBJ databases">
        <title>Halomicroarcula sp. a new haloarchaeum isolate from saline soil.</title>
        <authorList>
            <person name="Strakova D."/>
            <person name="Galisteo C."/>
            <person name="Sanchez-Porro C."/>
            <person name="Ventosa A."/>
        </authorList>
    </citation>
    <scope>NUCLEOTIDE SEQUENCE [LARGE SCALE GENOMIC DNA]</scope>
    <source>
        <strain evidence="8 9">S3CR25-11</strain>
    </source>
</reference>
<dbReference type="InterPro" id="IPR027417">
    <property type="entry name" value="P-loop_NTPase"/>
</dbReference>
<dbReference type="InterPro" id="IPR001650">
    <property type="entry name" value="Helicase_C-like"/>
</dbReference>
<dbReference type="PROSITE" id="PS51194">
    <property type="entry name" value="HELICASE_CTER"/>
    <property type="match status" value="1"/>
</dbReference>
<evidence type="ECO:0000256" key="4">
    <source>
        <dbReference type="ARBA" id="ARBA00022840"/>
    </source>
</evidence>
<name>A0ABU2FTH2_9EURY</name>
<dbReference type="EMBL" id="JAMQOS010000007">
    <property type="protein sequence ID" value="MDS0284071.1"/>
    <property type="molecule type" value="Genomic_DNA"/>
</dbReference>